<evidence type="ECO:0008006" key="3">
    <source>
        <dbReference type="Google" id="ProtNLM"/>
    </source>
</evidence>
<keyword evidence="2" id="KW-1185">Reference proteome</keyword>
<comment type="caution">
    <text evidence="1">The sequence shown here is derived from an EMBL/GenBank/DDBJ whole genome shotgun (WGS) entry which is preliminary data.</text>
</comment>
<proteinExistence type="predicted"/>
<dbReference type="EMBL" id="PJQD01000079">
    <property type="protein sequence ID" value="POY71570.1"/>
    <property type="molecule type" value="Genomic_DNA"/>
</dbReference>
<name>A0A2S5B464_9BASI</name>
<reference evidence="1 2" key="1">
    <citation type="journal article" date="2018" name="Front. Microbiol.">
        <title>Prospects for Fungal Bioremediation of Acidic Radioactive Waste Sites: Characterization and Genome Sequence of Rhodotorula taiwanensis MD1149.</title>
        <authorList>
            <person name="Tkavc R."/>
            <person name="Matrosova V.Y."/>
            <person name="Grichenko O.E."/>
            <person name="Gostincar C."/>
            <person name="Volpe R.P."/>
            <person name="Klimenkova P."/>
            <person name="Gaidamakova E.K."/>
            <person name="Zhou C.E."/>
            <person name="Stewart B.J."/>
            <person name="Lyman M.G."/>
            <person name="Malfatti S.A."/>
            <person name="Rubinfeld B."/>
            <person name="Courtot M."/>
            <person name="Singh J."/>
            <person name="Dalgard C.L."/>
            <person name="Hamilton T."/>
            <person name="Frey K.G."/>
            <person name="Gunde-Cimerman N."/>
            <person name="Dugan L."/>
            <person name="Daly M.J."/>
        </authorList>
    </citation>
    <scope>NUCLEOTIDE SEQUENCE [LARGE SCALE GENOMIC DNA]</scope>
    <source>
        <strain evidence="1 2">MD1149</strain>
    </source>
</reference>
<sequence>MSQPEQVKPIEQSPMSAASAMPPIALRVPPEIWAMVHRHVRYGDLKRFGGVCKDFQKIIEAPRYGLRLFRKKPTGTLAAGTKLAIHPMLDKVNCVGQKQDIAKILLFGRGDSDKVIELNGFDFAAADEFATVPACTKMKLEMNERKCGSVSNVNGVTARQVIKAALKYWNGPVTGNVATRVRSEWQWPANHPVTRFDTLGDHRFFEGWEYGQVGADGTVTLHARWFGS</sequence>
<protein>
    <recommendedName>
        <fullName evidence="3">F-box domain-containing protein</fullName>
    </recommendedName>
</protein>
<gene>
    <name evidence="1" type="ORF">BMF94_5395</name>
</gene>
<evidence type="ECO:0000313" key="2">
    <source>
        <dbReference type="Proteomes" id="UP000237144"/>
    </source>
</evidence>
<dbReference type="OrthoDB" id="2528519at2759"/>
<accession>A0A2S5B464</accession>
<organism evidence="1 2">
    <name type="scientific">Rhodotorula taiwanensis</name>
    <dbReference type="NCBI Taxonomy" id="741276"/>
    <lineage>
        <taxon>Eukaryota</taxon>
        <taxon>Fungi</taxon>
        <taxon>Dikarya</taxon>
        <taxon>Basidiomycota</taxon>
        <taxon>Pucciniomycotina</taxon>
        <taxon>Microbotryomycetes</taxon>
        <taxon>Sporidiobolales</taxon>
        <taxon>Sporidiobolaceae</taxon>
        <taxon>Rhodotorula</taxon>
    </lineage>
</organism>
<evidence type="ECO:0000313" key="1">
    <source>
        <dbReference type="EMBL" id="POY71570.1"/>
    </source>
</evidence>
<dbReference type="Proteomes" id="UP000237144">
    <property type="component" value="Unassembled WGS sequence"/>
</dbReference>
<dbReference type="AlphaFoldDB" id="A0A2S5B464"/>